<dbReference type="AlphaFoldDB" id="A0A246BNQ5"/>
<evidence type="ECO:0000256" key="1">
    <source>
        <dbReference type="SAM" id="Phobius"/>
    </source>
</evidence>
<gene>
    <name evidence="2" type="ORF">CBQ26_02930</name>
</gene>
<protein>
    <recommendedName>
        <fullName evidence="4">Prepilin-type cleavage/methylation domain-containing protein</fullName>
    </recommendedName>
</protein>
<dbReference type="SUPFAM" id="SSF54523">
    <property type="entry name" value="Pili subunits"/>
    <property type="match status" value="1"/>
</dbReference>
<proteinExistence type="predicted"/>
<comment type="caution">
    <text evidence="2">The sequence shown here is derived from an EMBL/GenBank/DDBJ whole genome shotgun (WGS) entry which is preliminary data.</text>
</comment>
<evidence type="ECO:0008006" key="4">
    <source>
        <dbReference type="Google" id="ProtNLM"/>
    </source>
</evidence>
<keyword evidence="3" id="KW-1185">Reference proteome</keyword>
<dbReference type="RefSeq" id="WP_088247103.1">
    <property type="nucleotide sequence ID" value="NZ_BNAM01000013.1"/>
</dbReference>
<dbReference type="EMBL" id="NHMK01000009">
    <property type="protein sequence ID" value="OWL97274.1"/>
    <property type="molecule type" value="Genomic_DNA"/>
</dbReference>
<sequence>MTNPPVTTPPVTTPPAARRAAQTAAFTLIELLVAVSLALIILFAASSLLISSSRSSSDLQIRNDLLQEQQIAQNYLIANVREAAYVYPQGTTLNLASGTTTERPGGGAWVVGSATAPILAIVKAPELPVSGCSPSNDRACYKFKAYYPVVRSTWVSGLSNTSQNNPGADPSNATSWLLVEYTKNIDQTMPPTLTQLTELASNGLGNVSGKLLLDYVQPAVTGLPPLFEVPTAGPQAAGQTRVTMNLSVSRAASGKTVAVPARASTDPATWTQPVLIAPRNVGRLNP</sequence>
<accession>A0A246BNQ5</accession>
<dbReference type="InterPro" id="IPR045584">
    <property type="entry name" value="Pilin-like"/>
</dbReference>
<reference evidence="2 3" key="1">
    <citation type="submission" date="2017-05" db="EMBL/GenBank/DDBJ databases">
        <title>De novo genome assembly of Deniococcus indicus strain DR1.</title>
        <authorList>
            <person name="Chauhan D."/>
            <person name="Yennamalli R.M."/>
            <person name="Priyadarshini R."/>
        </authorList>
    </citation>
    <scope>NUCLEOTIDE SEQUENCE [LARGE SCALE GENOMIC DNA]</scope>
    <source>
        <strain evidence="2 3">DR1</strain>
    </source>
</reference>
<evidence type="ECO:0000313" key="2">
    <source>
        <dbReference type="EMBL" id="OWL97274.1"/>
    </source>
</evidence>
<keyword evidence="1" id="KW-0472">Membrane</keyword>
<keyword evidence="1" id="KW-0812">Transmembrane</keyword>
<evidence type="ECO:0000313" key="3">
    <source>
        <dbReference type="Proteomes" id="UP000197208"/>
    </source>
</evidence>
<keyword evidence="1" id="KW-1133">Transmembrane helix</keyword>
<name>A0A246BNQ5_9DEIO</name>
<dbReference type="Proteomes" id="UP000197208">
    <property type="component" value="Unassembled WGS sequence"/>
</dbReference>
<feature type="transmembrane region" description="Helical" evidence="1">
    <location>
        <begin position="24"/>
        <end position="50"/>
    </location>
</feature>
<dbReference type="OrthoDB" id="63128at2"/>
<organism evidence="2 3">
    <name type="scientific">Deinococcus indicus</name>
    <dbReference type="NCBI Taxonomy" id="223556"/>
    <lineage>
        <taxon>Bacteria</taxon>
        <taxon>Thermotogati</taxon>
        <taxon>Deinococcota</taxon>
        <taxon>Deinococci</taxon>
        <taxon>Deinococcales</taxon>
        <taxon>Deinococcaceae</taxon>
        <taxon>Deinococcus</taxon>
    </lineage>
</organism>